<name>A0ABX7K5D7_9SPHN</name>
<proteinExistence type="predicted"/>
<evidence type="ECO:0000313" key="3">
    <source>
        <dbReference type="Proteomes" id="UP000663637"/>
    </source>
</evidence>
<dbReference type="RefSeq" id="WP_102154480.1">
    <property type="nucleotide sequence ID" value="NZ_CP061510.1"/>
</dbReference>
<dbReference type="PROSITE" id="PS51257">
    <property type="entry name" value="PROKAR_LIPOPROTEIN"/>
    <property type="match status" value="1"/>
</dbReference>
<evidence type="ECO:0000256" key="1">
    <source>
        <dbReference type="SAM" id="SignalP"/>
    </source>
</evidence>
<evidence type="ECO:0008006" key="4">
    <source>
        <dbReference type="Google" id="ProtNLM"/>
    </source>
</evidence>
<feature type="chain" id="PRO_5045108438" description="Lipoprotein" evidence="1">
    <location>
        <begin position="20"/>
        <end position="61"/>
    </location>
</feature>
<dbReference type="Proteomes" id="UP000663637">
    <property type="component" value="Chromosome"/>
</dbReference>
<keyword evidence="1" id="KW-0732">Signal</keyword>
<accession>A0ABX7K5D7</accession>
<reference evidence="2 3" key="1">
    <citation type="submission" date="2020-09" db="EMBL/GenBank/DDBJ databases">
        <title>Complete genome sequence of altererythrobacter flavus SS-21NJ, isolated from Dongying oil sludge in Shandong province.</title>
        <authorList>
            <person name="Sun S."/>
            <person name="Zhang Z."/>
        </authorList>
    </citation>
    <scope>NUCLEOTIDE SEQUENCE [LARGE SCALE GENOMIC DNA]</scope>
    <source>
        <strain evidence="2 3">SS-21NJ</strain>
    </source>
</reference>
<feature type="signal peptide" evidence="1">
    <location>
        <begin position="1"/>
        <end position="19"/>
    </location>
</feature>
<evidence type="ECO:0000313" key="2">
    <source>
        <dbReference type="EMBL" id="QSB43446.1"/>
    </source>
</evidence>
<dbReference type="EMBL" id="CP061510">
    <property type="protein sequence ID" value="QSB43446.1"/>
    <property type="molecule type" value="Genomic_DNA"/>
</dbReference>
<sequence length="61" mass="5825">MKKSILAVSGLALALTLSACGKKEEAPVDTASAVASDVASDTASDAASMAPASDAASEAAK</sequence>
<keyword evidence="3" id="KW-1185">Reference proteome</keyword>
<protein>
    <recommendedName>
        <fullName evidence="4">Lipoprotein</fullName>
    </recommendedName>
</protein>
<organism evidence="2 3">
    <name type="scientific">Tsuneonella flava</name>
    <dbReference type="NCBI Taxonomy" id="2055955"/>
    <lineage>
        <taxon>Bacteria</taxon>
        <taxon>Pseudomonadati</taxon>
        <taxon>Pseudomonadota</taxon>
        <taxon>Alphaproteobacteria</taxon>
        <taxon>Sphingomonadales</taxon>
        <taxon>Erythrobacteraceae</taxon>
        <taxon>Tsuneonella</taxon>
    </lineage>
</organism>
<gene>
    <name evidence="2" type="ORF">IDJ81_08540</name>
</gene>